<dbReference type="InterPro" id="IPR053151">
    <property type="entry name" value="RNase_H-like"/>
</dbReference>
<gene>
    <name evidence="2" type="ORF">Goklo_027811</name>
</gene>
<dbReference type="SUPFAM" id="SSF53098">
    <property type="entry name" value="Ribonuclease H-like"/>
    <property type="match status" value="1"/>
</dbReference>
<dbReference type="AlphaFoldDB" id="A0A7J8TZ80"/>
<dbReference type="Proteomes" id="UP000593573">
    <property type="component" value="Unassembled WGS sequence"/>
</dbReference>
<dbReference type="InterPro" id="IPR012337">
    <property type="entry name" value="RNaseH-like_sf"/>
</dbReference>
<dbReference type="EMBL" id="JABFAB010000003">
    <property type="protein sequence ID" value="MBA0643527.1"/>
    <property type="molecule type" value="Genomic_DNA"/>
</dbReference>
<evidence type="ECO:0000259" key="1">
    <source>
        <dbReference type="Pfam" id="PF13456"/>
    </source>
</evidence>
<name>A0A7J8TZ80_9ROSI</name>
<organism evidence="2 3">
    <name type="scientific">Gossypium klotzschianum</name>
    <dbReference type="NCBI Taxonomy" id="34286"/>
    <lineage>
        <taxon>Eukaryota</taxon>
        <taxon>Viridiplantae</taxon>
        <taxon>Streptophyta</taxon>
        <taxon>Embryophyta</taxon>
        <taxon>Tracheophyta</taxon>
        <taxon>Spermatophyta</taxon>
        <taxon>Magnoliopsida</taxon>
        <taxon>eudicotyledons</taxon>
        <taxon>Gunneridae</taxon>
        <taxon>Pentapetalae</taxon>
        <taxon>rosids</taxon>
        <taxon>malvids</taxon>
        <taxon>Malvales</taxon>
        <taxon>Malvaceae</taxon>
        <taxon>Malvoideae</taxon>
        <taxon>Gossypium</taxon>
    </lineage>
</organism>
<dbReference type="GO" id="GO:0004523">
    <property type="term" value="F:RNA-DNA hybrid ribonuclease activity"/>
    <property type="evidence" value="ECO:0007669"/>
    <property type="project" value="InterPro"/>
</dbReference>
<dbReference type="PANTHER" id="PTHR47723:SF19">
    <property type="entry name" value="POLYNUCLEOTIDYL TRANSFERASE, RIBONUCLEASE H-LIKE SUPERFAMILY PROTEIN"/>
    <property type="match status" value="1"/>
</dbReference>
<accession>A0A7J8TZ80</accession>
<keyword evidence="3" id="KW-1185">Reference proteome</keyword>
<proteinExistence type="predicted"/>
<sequence length="133" mass="15405">METQQNFKHADSGGVIRDGKRNWILGYNRFLRKCSVAVAKFWGILDGLLLLQKQGYDDVTFHYDNLEIVIAITKEEKWLLRHVLREANKIANALVKMALSNDEILHMFDDPIEIQEVLQKESTRSNLDMSTPM</sequence>
<evidence type="ECO:0000313" key="3">
    <source>
        <dbReference type="Proteomes" id="UP000593573"/>
    </source>
</evidence>
<protein>
    <recommendedName>
        <fullName evidence="1">RNase H type-1 domain-containing protein</fullName>
    </recommendedName>
</protein>
<dbReference type="Gene3D" id="3.30.420.10">
    <property type="entry name" value="Ribonuclease H-like superfamily/Ribonuclease H"/>
    <property type="match status" value="1"/>
</dbReference>
<dbReference type="InterPro" id="IPR036397">
    <property type="entry name" value="RNaseH_sf"/>
</dbReference>
<reference evidence="2 3" key="1">
    <citation type="journal article" date="2019" name="Genome Biol. Evol.">
        <title>Insights into the evolution of the New World diploid cottons (Gossypium, subgenus Houzingenia) based on genome sequencing.</title>
        <authorList>
            <person name="Grover C.E."/>
            <person name="Arick M.A. 2nd"/>
            <person name="Thrash A."/>
            <person name="Conover J.L."/>
            <person name="Sanders W.S."/>
            <person name="Peterson D.G."/>
            <person name="Frelichowski J.E."/>
            <person name="Scheffler J.A."/>
            <person name="Scheffler B.E."/>
            <person name="Wendel J.F."/>
        </authorList>
    </citation>
    <scope>NUCLEOTIDE SEQUENCE [LARGE SCALE GENOMIC DNA]</scope>
    <source>
        <strain evidence="2">57</strain>
        <tissue evidence="2">Leaf</tissue>
    </source>
</reference>
<dbReference type="InterPro" id="IPR002156">
    <property type="entry name" value="RNaseH_domain"/>
</dbReference>
<feature type="domain" description="RNase H type-1" evidence="1">
    <location>
        <begin position="4"/>
        <end position="76"/>
    </location>
</feature>
<dbReference type="PANTHER" id="PTHR47723">
    <property type="entry name" value="OS05G0353850 PROTEIN"/>
    <property type="match status" value="1"/>
</dbReference>
<dbReference type="CDD" id="cd06222">
    <property type="entry name" value="RNase_H_like"/>
    <property type="match status" value="1"/>
</dbReference>
<comment type="caution">
    <text evidence="2">The sequence shown here is derived from an EMBL/GenBank/DDBJ whole genome shotgun (WGS) entry which is preliminary data.</text>
</comment>
<dbReference type="InterPro" id="IPR044730">
    <property type="entry name" value="RNase_H-like_dom_plant"/>
</dbReference>
<dbReference type="OrthoDB" id="1000780at2759"/>
<evidence type="ECO:0000313" key="2">
    <source>
        <dbReference type="EMBL" id="MBA0643527.1"/>
    </source>
</evidence>
<dbReference type="GO" id="GO:0003676">
    <property type="term" value="F:nucleic acid binding"/>
    <property type="evidence" value="ECO:0007669"/>
    <property type="project" value="InterPro"/>
</dbReference>
<dbReference type="Pfam" id="PF13456">
    <property type="entry name" value="RVT_3"/>
    <property type="match status" value="1"/>
</dbReference>